<accession>A0A644Y5W2</accession>
<dbReference type="EMBL" id="VSSQ01004006">
    <property type="protein sequence ID" value="MPM23341.1"/>
    <property type="molecule type" value="Genomic_DNA"/>
</dbReference>
<sequence>MFRLSADQRFRRERNDGAYVRRAHSDADDFRVFMPRFEQAVGNVRRKPVSARNEVEVRLLRRQLVHGGKQAVAVVPGIFVAMQRSMNQRAAELKGRKHSAILKKAVDGRADGFLCVRAARERVDENCRFHGFTSTLNAFPSASVSNASEAFSSSNRCVISRRKCAGFCRIIS</sequence>
<protein>
    <submittedName>
        <fullName evidence="1">Uncharacterized protein</fullName>
    </submittedName>
</protein>
<gene>
    <name evidence="1" type="ORF">SDC9_69812</name>
</gene>
<dbReference type="AlphaFoldDB" id="A0A644Y5W2"/>
<organism evidence="1">
    <name type="scientific">bioreactor metagenome</name>
    <dbReference type="NCBI Taxonomy" id="1076179"/>
    <lineage>
        <taxon>unclassified sequences</taxon>
        <taxon>metagenomes</taxon>
        <taxon>ecological metagenomes</taxon>
    </lineage>
</organism>
<reference evidence="1" key="1">
    <citation type="submission" date="2019-08" db="EMBL/GenBank/DDBJ databases">
        <authorList>
            <person name="Kucharzyk K."/>
            <person name="Murdoch R.W."/>
            <person name="Higgins S."/>
            <person name="Loffler F."/>
        </authorList>
    </citation>
    <scope>NUCLEOTIDE SEQUENCE</scope>
</reference>
<evidence type="ECO:0000313" key="1">
    <source>
        <dbReference type="EMBL" id="MPM23341.1"/>
    </source>
</evidence>
<comment type="caution">
    <text evidence="1">The sequence shown here is derived from an EMBL/GenBank/DDBJ whole genome shotgun (WGS) entry which is preliminary data.</text>
</comment>
<proteinExistence type="predicted"/>
<name>A0A644Y5W2_9ZZZZ</name>